<organism evidence="1 2">
    <name type="scientific">Paenibacillus agilis</name>
    <dbReference type="NCBI Taxonomy" id="3020863"/>
    <lineage>
        <taxon>Bacteria</taxon>
        <taxon>Bacillati</taxon>
        <taxon>Bacillota</taxon>
        <taxon>Bacilli</taxon>
        <taxon>Bacillales</taxon>
        <taxon>Paenibacillaceae</taxon>
        <taxon>Paenibacillus</taxon>
    </lineage>
</organism>
<name>A0A559J1N0_9BACL</name>
<dbReference type="RefSeq" id="WP_144990633.1">
    <property type="nucleotide sequence ID" value="NZ_VNJK01000001.1"/>
</dbReference>
<dbReference type="OrthoDB" id="2601159at2"/>
<proteinExistence type="predicted"/>
<dbReference type="EMBL" id="VNJK01000001">
    <property type="protein sequence ID" value="TVX93798.1"/>
    <property type="molecule type" value="Genomic_DNA"/>
</dbReference>
<evidence type="ECO:0000313" key="2">
    <source>
        <dbReference type="Proteomes" id="UP000318102"/>
    </source>
</evidence>
<dbReference type="AlphaFoldDB" id="A0A559J1N0"/>
<sequence length="151" mass="17713">MNTNELLEWSKTHQVVERTKEGFTVYLENWFKGNRRDYLNTFKEKSNLKVIRTKLDSIQLTHINGYADFVYCNLDILYLGESIGTYRCVFALDGTDADDTIHFDRFTETTIREGTVKVEIVKKALQQGYSIEEIAKLVELDVEWIRPLFEC</sequence>
<keyword evidence="2" id="KW-1185">Reference proteome</keyword>
<comment type="caution">
    <text evidence="1">The sequence shown here is derived from an EMBL/GenBank/DDBJ whole genome shotgun (WGS) entry which is preliminary data.</text>
</comment>
<accession>A0A559J1N0</accession>
<protein>
    <submittedName>
        <fullName evidence="1">Uncharacterized protein</fullName>
    </submittedName>
</protein>
<dbReference type="Proteomes" id="UP000318102">
    <property type="component" value="Unassembled WGS sequence"/>
</dbReference>
<gene>
    <name evidence="1" type="ORF">FPZ44_12480</name>
</gene>
<reference evidence="1 2" key="1">
    <citation type="submission" date="2019-07" db="EMBL/GenBank/DDBJ databases">
        <authorList>
            <person name="Kim J."/>
        </authorList>
    </citation>
    <scope>NUCLEOTIDE SEQUENCE [LARGE SCALE GENOMIC DNA]</scope>
    <source>
        <strain evidence="1 2">N4</strain>
    </source>
</reference>
<evidence type="ECO:0000313" key="1">
    <source>
        <dbReference type="EMBL" id="TVX93798.1"/>
    </source>
</evidence>